<keyword evidence="2" id="KW-1185">Reference proteome</keyword>
<name>A0ABU6VIW2_9FABA</name>
<gene>
    <name evidence="1" type="ORF">PIB30_047136</name>
</gene>
<proteinExistence type="predicted"/>
<dbReference type="EMBL" id="JASCZI010151334">
    <property type="protein sequence ID" value="MED6172118.1"/>
    <property type="molecule type" value="Genomic_DNA"/>
</dbReference>
<reference evidence="1 2" key="1">
    <citation type="journal article" date="2023" name="Plants (Basel)">
        <title>Bridging the Gap: Combining Genomics and Transcriptomics Approaches to Understand Stylosanthes scabra, an Orphan Legume from the Brazilian Caatinga.</title>
        <authorList>
            <person name="Ferreira-Neto J.R.C."/>
            <person name="da Silva M.D."/>
            <person name="Binneck E."/>
            <person name="de Melo N.F."/>
            <person name="da Silva R.H."/>
            <person name="de Melo A.L.T.M."/>
            <person name="Pandolfi V."/>
            <person name="Bustamante F.O."/>
            <person name="Brasileiro-Vidal A.C."/>
            <person name="Benko-Iseppon A.M."/>
        </authorList>
    </citation>
    <scope>NUCLEOTIDE SEQUENCE [LARGE SCALE GENOMIC DNA]</scope>
    <source>
        <tissue evidence="1">Leaves</tissue>
    </source>
</reference>
<dbReference type="PROSITE" id="PS51257">
    <property type="entry name" value="PROKAR_LIPOPROTEIN"/>
    <property type="match status" value="1"/>
</dbReference>
<organism evidence="1 2">
    <name type="scientific">Stylosanthes scabra</name>
    <dbReference type="NCBI Taxonomy" id="79078"/>
    <lineage>
        <taxon>Eukaryota</taxon>
        <taxon>Viridiplantae</taxon>
        <taxon>Streptophyta</taxon>
        <taxon>Embryophyta</taxon>
        <taxon>Tracheophyta</taxon>
        <taxon>Spermatophyta</taxon>
        <taxon>Magnoliopsida</taxon>
        <taxon>eudicotyledons</taxon>
        <taxon>Gunneridae</taxon>
        <taxon>Pentapetalae</taxon>
        <taxon>rosids</taxon>
        <taxon>fabids</taxon>
        <taxon>Fabales</taxon>
        <taxon>Fabaceae</taxon>
        <taxon>Papilionoideae</taxon>
        <taxon>50 kb inversion clade</taxon>
        <taxon>dalbergioids sensu lato</taxon>
        <taxon>Dalbergieae</taxon>
        <taxon>Pterocarpus clade</taxon>
        <taxon>Stylosanthes</taxon>
    </lineage>
</organism>
<evidence type="ECO:0000313" key="1">
    <source>
        <dbReference type="EMBL" id="MED6172118.1"/>
    </source>
</evidence>
<accession>A0ABU6VIW2</accession>
<sequence length="202" mass="22211">MLAKPNSGLGWASGSIACLPGSGLCWTRASHLTQKGKLVPTGRSYRVRGGRRHGGVYRLPRCKPDLPQANEGLCVCLCRYSRCNFSDESSALFSFDEMESPTSLDCLADMVSTAEETRNMEDPLMDCPLDVLMDDVAMEPGQTHAAQETVQHGGVPSLFSADEVLGMEFENPEEASRFYERYSRAKGFDMRQGKSSRISKAI</sequence>
<dbReference type="Proteomes" id="UP001341840">
    <property type="component" value="Unassembled WGS sequence"/>
</dbReference>
<evidence type="ECO:0000313" key="2">
    <source>
        <dbReference type="Proteomes" id="UP001341840"/>
    </source>
</evidence>
<comment type="caution">
    <text evidence="1">The sequence shown here is derived from an EMBL/GenBank/DDBJ whole genome shotgun (WGS) entry which is preliminary data.</text>
</comment>
<protein>
    <submittedName>
        <fullName evidence="1">Uncharacterized protein</fullName>
    </submittedName>
</protein>